<evidence type="ECO:0000313" key="2">
    <source>
        <dbReference type="EMBL" id="PRD14194.1"/>
    </source>
</evidence>
<reference evidence="2 3" key="1">
    <citation type="submission" date="2017-10" db="EMBL/GenBank/DDBJ databases">
        <title>Draft genome of two endophytic bacteria isolated from 'guarana' Paullinia cupana (Mart.) Ducke.</title>
        <authorList>
            <person name="Siqueira K.A."/>
            <person name="Liotti R.G."/>
            <person name="Mendes T.A."/>
            <person name="Soares M.A."/>
        </authorList>
    </citation>
    <scope>NUCLEOTIDE SEQUENCE [LARGE SCALE GENOMIC DNA]</scope>
    <source>
        <strain evidence="2 3">342</strain>
    </source>
</reference>
<feature type="region of interest" description="Disordered" evidence="1">
    <location>
        <begin position="1"/>
        <end position="74"/>
    </location>
</feature>
<dbReference type="EMBL" id="PDET01000013">
    <property type="protein sequence ID" value="PRD14194.1"/>
    <property type="molecule type" value="Genomic_DNA"/>
</dbReference>
<feature type="compositionally biased region" description="Basic and acidic residues" evidence="1">
    <location>
        <begin position="12"/>
        <end position="39"/>
    </location>
</feature>
<keyword evidence="3" id="KW-1185">Reference proteome</keyword>
<dbReference type="Proteomes" id="UP000239181">
    <property type="component" value="Unassembled WGS sequence"/>
</dbReference>
<dbReference type="AlphaFoldDB" id="A0A2S9I8Y8"/>
<protein>
    <submittedName>
        <fullName evidence="2">Uncharacterized protein</fullName>
    </submittedName>
</protein>
<evidence type="ECO:0000313" key="3">
    <source>
        <dbReference type="Proteomes" id="UP000239181"/>
    </source>
</evidence>
<name>A0A2S9I8Y8_9GAMM</name>
<organism evidence="2 3">
    <name type="scientific">Pantoea coffeiphila</name>
    <dbReference type="NCBI Taxonomy" id="1465635"/>
    <lineage>
        <taxon>Bacteria</taxon>
        <taxon>Pseudomonadati</taxon>
        <taxon>Pseudomonadota</taxon>
        <taxon>Gammaproteobacteria</taxon>
        <taxon>Enterobacterales</taxon>
        <taxon>Erwiniaceae</taxon>
        <taxon>Pantoea</taxon>
    </lineage>
</organism>
<comment type="caution">
    <text evidence="2">The sequence shown here is derived from an EMBL/GenBank/DDBJ whole genome shotgun (WGS) entry which is preliminary data.</text>
</comment>
<gene>
    <name evidence="2" type="ORF">CQW29_18065</name>
</gene>
<accession>A0A2S9I8Y8</accession>
<evidence type="ECO:0000256" key="1">
    <source>
        <dbReference type="SAM" id="MobiDB-lite"/>
    </source>
</evidence>
<proteinExistence type="predicted"/>
<sequence>MCPQDAGARLGRHTDVPSEPVRPADERSEGTAKRREDRQPGPTPVRAATQAPDNVKQPPPVHAVTQAPDDTKQPLPVHAATIRHKPASPTHPNNPVGIMQRVIRTF</sequence>